<evidence type="ECO:0000259" key="5">
    <source>
        <dbReference type="Pfam" id="PF00496"/>
    </source>
</evidence>
<dbReference type="PANTHER" id="PTHR30290">
    <property type="entry name" value="PERIPLASMIC BINDING COMPONENT OF ABC TRANSPORTER"/>
    <property type="match status" value="1"/>
</dbReference>
<dbReference type="CDD" id="cd08502">
    <property type="entry name" value="PBP2_NikA_DppA_OppA_like_16"/>
    <property type="match status" value="1"/>
</dbReference>
<feature type="signal peptide" evidence="4">
    <location>
        <begin position="1"/>
        <end position="24"/>
    </location>
</feature>
<comment type="subcellular location">
    <subcellularLocation>
        <location evidence="1">Periplasm</location>
    </subcellularLocation>
</comment>
<dbReference type="EMBL" id="CADCTD010000093">
    <property type="protein sequence ID" value="CAA9253276.1"/>
    <property type="molecule type" value="Genomic_DNA"/>
</dbReference>
<name>A0A6J4IKK8_9PROT</name>
<evidence type="ECO:0000256" key="2">
    <source>
        <dbReference type="ARBA" id="ARBA00005695"/>
    </source>
</evidence>
<sequence>MPIARRTLLAAGLAAPGLAAANLAAPGLAAAQAPRVLKFVPQSDLGVLDPVWSSAYVVRNHGLMVFDMLYGMDARLRIQPQMAEGHEVSEDGLTWTIRLREGLRFHDGAPVLARDCVASIRRFNARDGLGQSLAAATEELAAVDDRTLRFRLKRRFPLLTYALGKPGSPVCVIMPERLAETDPFRQVTDMVGSGPYRFLPGERVAGARVAYARFEDYAPRPGPASFTAGGKQALFDRIEWQVLPDPATAAAALRAGEVDWWEAPTFDLLPLLARDRKLALSQWEPPGFISTLRFNQLHPPFDNPAIRRAVLPALSQADYMTAVAGAVPDGWREGVGFFAPGTPMASDAGMTALTGPRSLEAARRALAEAGYRGETVVLLAPADFPSLKALGDIGADLLAKIGFRVDYQLTDWGTMLQRLVRQEPPAQGGWNAFHTSWSDLDQLDPAVHQYLRGNGRAARPGWPENERLEALREAWLAEEGEDGQRRIAAEIQRQAFEDLPYIPLGQMRPRFAHKRELTGFTGGFAIFWGVRRA</sequence>
<proteinExistence type="inferred from homology"/>
<dbReference type="InterPro" id="IPR039424">
    <property type="entry name" value="SBP_5"/>
</dbReference>
<dbReference type="InterPro" id="IPR006311">
    <property type="entry name" value="TAT_signal"/>
</dbReference>
<dbReference type="Gene3D" id="3.10.105.10">
    <property type="entry name" value="Dipeptide-binding Protein, Domain 3"/>
    <property type="match status" value="1"/>
</dbReference>
<evidence type="ECO:0000256" key="3">
    <source>
        <dbReference type="ARBA" id="ARBA00022729"/>
    </source>
</evidence>
<reference evidence="6" key="1">
    <citation type="submission" date="2020-02" db="EMBL/GenBank/DDBJ databases">
        <authorList>
            <person name="Meier V. D."/>
        </authorList>
    </citation>
    <scope>NUCLEOTIDE SEQUENCE</scope>
    <source>
        <strain evidence="6">AVDCRST_MAG27</strain>
    </source>
</reference>
<feature type="domain" description="Solute-binding protein family 5" evidence="5">
    <location>
        <begin position="78"/>
        <end position="438"/>
    </location>
</feature>
<keyword evidence="3 4" id="KW-0732">Signal</keyword>
<dbReference type="SUPFAM" id="SSF53850">
    <property type="entry name" value="Periplasmic binding protein-like II"/>
    <property type="match status" value="1"/>
</dbReference>
<dbReference type="InterPro" id="IPR030678">
    <property type="entry name" value="Peptide/Ni-bd"/>
</dbReference>
<dbReference type="InterPro" id="IPR000914">
    <property type="entry name" value="SBP_5_dom"/>
</dbReference>
<dbReference type="GO" id="GO:0030288">
    <property type="term" value="C:outer membrane-bounded periplasmic space"/>
    <property type="evidence" value="ECO:0007669"/>
    <property type="project" value="UniProtKB-ARBA"/>
</dbReference>
<dbReference type="AlphaFoldDB" id="A0A6J4IKK8"/>
<dbReference type="Gene3D" id="3.40.190.10">
    <property type="entry name" value="Periplasmic binding protein-like II"/>
    <property type="match status" value="1"/>
</dbReference>
<comment type="similarity">
    <text evidence="2">Belongs to the bacterial solute-binding protein 5 family.</text>
</comment>
<dbReference type="PROSITE" id="PS51318">
    <property type="entry name" value="TAT"/>
    <property type="match status" value="1"/>
</dbReference>
<dbReference type="Pfam" id="PF00496">
    <property type="entry name" value="SBP_bac_5"/>
    <property type="match status" value="1"/>
</dbReference>
<evidence type="ECO:0000256" key="1">
    <source>
        <dbReference type="ARBA" id="ARBA00004418"/>
    </source>
</evidence>
<dbReference type="GO" id="GO:1904680">
    <property type="term" value="F:peptide transmembrane transporter activity"/>
    <property type="evidence" value="ECO:0007669"/>
    <property type="project" value="TreeGrafter"/>
</dbReference>
<protein>
    <submittedName>
        <fullName evidence="6">ABC transporter, substrate-binding protein (Cluster 5, nickel/peptides/opines)</fullName>
    </submittedName>
</protein>
<evidence type="ECO:0000256" key="4">
    <source>
        <dbReference type="SAM" id="SignalP"/>
    </source>
</evidence>
<feature type="chain" id="PRO_5027006122" evidence="4">
    <location>
        <begin position="25"/>
        <end position="533"/>
    </location>
</feature>
<dbReference type="PANTHER" id="PTHR30290:SF38">
    <property type="entry name" value="D,D-DIPEPTIDE-BINDING PERIPLASMIC PROTEIN DDPA-RELATED"/>
    <property type="match status" value="1"/>
</dbReference>
<dbReference type="PIRSF" id="PIRSF002741">
    <property type="entry name" value="MppA"/>
    <property type="match status" value="1"/>
</dbReference>
<dbReference type="GO" id="GO:0015833">
    <property type="term" value="P:peptide transport"/>
    <property type="evidence" value="ECO:0007669"/>
    <property type="project" value="TreeGrafter"/>
</dbReference>
<dbReference type="GO" id="GO:0043190">
    <property type="term" value="C:ATP-binding cassette (ABC) transporter complex"/>
    <property type="evidence" value="ECO:0007669"/>
    <property type="project" value="InterPro"/>
</dbReference>
<accession>A0A6J4IKK8</accession>
<evidence type="ECO:0000313" key="6">
    <source>
        <dbReference type="EMBL" id="CAA9253276.1"/>
    </source>
</evidence>
<gene>
    <name evidence="6" type="ORF">AVDCRST_MAG27-2676</name>
</gene>
<organism evidence="6">
    <name type="scientific">uncultured Craurococcus sp</name>
    <dbReference type="NCBI Taxonomy" id="1135998"/>
    <lineage>
        <taxon>Bacteria</taxon>
        <taxon>Pseudomonadati</taxon>
        <taxon>Pseudomonadota</taxon>
        <taxon>Alphaproteobacteria</taxon>
        <taxon>Acetobacterales</taxon>
        <taxon>Acetobacteraceae</taxon>
        <taxon>Craurococcus</taxon>
        <taxon>environmental samples</taxon>
    </lineage>
</organism>